<accession>A0A2C6KDW2</accession>
<dbReference type="Proteomes" id="UP000221165">
    <property type="component" value="Unassembled WGS sequence"/>
</dbReference>
<organism evidence="2 3">
    <name type="scientific">Cystoisospora suis</name>
    <dbReference type="NCBI Taxonomy" id="483139"/>
    <lineage>
        <taxon>Eukaryota</taxon>
        <taxon>Sar</taxon>
        <taxon>Alveolata</taxon>
        <taxon>Apicomplexa</taxon>
        <taxon>Conoidasida</taxon>
        <taxon>Coccidia</taxon>
        <taxon>Eucoccidiorida</taxon>
        <taxon>Eimeriorina</taxon>
        <taxon>Sarcocystidae</taxon>
        <taxon>Cystoisospora</taxon>
    </lineage>
</organism>
<name>A0A2C6KDW2_9APIC</name>
<feature type="region of interest" description="Disordered" evidence="1">
    <location>
        <begin position="271"/>
        <end position="321"/>
    </location>
</feature>
<protein>
    <submittedName>
        <fullName evidence="2">Uncharacterized protein</fullName>
    </submittedName>
</protein>
<keyword evidence="3" id="KW-1185">Reference proteome</keyword>
<evidence type="ECO:0000313" key="2">
    <source>
        <dbReference type="EMBL" id="PHJ15339.1"/>
    </source>
</evidence>
<dbReference type="VEuPathDB" id="ToxoDB:CSUI_010852"/>
<feature type="region of interest" description="Disordered" evidence="1">
    <location>
        <begin position="156"/>
        <end position="223"/>
    </location>
</feature>
<dbReference type="AlphaFoldDB" id="A0A2C6KDW2"/>
<feature type="compositionally biased region" description="Basic and acidic residues" evidence="1">
    <location>
        <begin position="156"/>
        <end position="198"/>
    </location>
</feature>
<evidence type="ECO:0000256" key="1">
    <source>
        <dbReference type="SAM" id="MobiDB-lite"/>
    </source>
</evidence>
<feature type="non-terminal residue" evidence="2">
    <location>
        <position position="321"/>
    </location>
</feature>
<feature type="region of interest" description="Disordered" evidence="1">
    <location>
        <begin position="1"/>
        <end position="57"/>
    </location>
</feature>
<sequence length="321" mass="36509">MESSQPGAFSLFSFQGGGERGGDRQSHFPTIPQETPGSVSLFKNLSSSSSSSACPPSSIFLRDVHRLDKKGFFSRDERRGANSLSSSSLPVISSYSSSSSPSPSLSRGDRSKEDDGDEEGEGEDFIGDPSCLEEAQDIAVLRQYITLLGKSSWRREPRSLSQRRNERRSDGDLRIGRKEKEEEMFHREVHGDHLLQELDKDEEKEEDTGGVFQGGSFSGVHTPAGETLQRQLRFRLRSTLQLLLFLRQMEILGSRLKKILEEERRFERQRRRRNRSLSSIGEQRGEKRRKRGKEEEEWDQRNPPVRETVAAWEETSDLSEG</sequence>
<proteinExistence type="predicted"/>
<feature type="compositionally biased region" description="Polar residues" evidence="1">
    <location>
        <begin position="32"/>
        <end position="45"/>
    </location>
</feature>
<comment type="caution">
    <text evidence="2">The sequence shown here is derived from an EMBL/GenBank/DDBJ whole genome shotgun (WGS) entry which is preliminary data.</text>
</comment>
<dbReference type="EMBL" id="MIGC01008556">
    <property type="protein sequence ID" value="PHJ15339.1"/>
    <property type="molecule type" value="Genomic_DNA"/>
</dbReference>
<feature type="region of interest" description="Disordered" evidence="1">
    <location>
        <begin position="72"/>
        <end position="129"/>
    </location>
</feature>
<gene>
    <name evidence="2" type="ORF">CSUI_010852</name>
</gene>
<feature type="compositionally biased region" description="Acidic residues" evidence="1">
    <location>
        <begin position="199"/>
        <end position="208"/>
    </location>
</feature>
<feature type="compositionally biased region" description="Low complexity" evidence="1">
    <location>
        <begin position="46"/>
        <end position="57"/>
    </location>
</feature>
<dbReference type="RefSeq" id="XP_067917073.1">
    <property type="nucleotide sequence ID" value="XM_068070953.1"/>
</dbReference>
<dbReference type="GeneID" id="94434164"/>
<feature type="compositionally biased region" description="Acidic residues" evidence="1">
    <location>
        <begin position="114"/>
        <end position="126"/>
    </location>
</feature>
<reference evidence="2 3" key="1">
    <citation type="journal article" date="2017" name="Int. J. Parasitol.">
        <title>The genome of the protozoan parasite Cystoisospora suis and a reverse vaccinology approach to identify vaccine candidates.</title>
        <authorList>
            <person name="Palmieri N."/>
            <person name="Shrestha A."/>
            <person name="Ruttkowski B."/>
            <person name="Beck T."/>
            <person name="Vogl C."/>
            <person name="Tomley F."/>
            <person name="Blake D.P."/>
            <person name="Joachim A."/>
        </authorList>
    </citation>
    <scope>NUCLEOTIDE SEQUENCE [LARGE SCALE GENOMIC DNA]</scope>
    <source>
        <strain evidence="2 3">Wien I</strain>
    </source>
</reference>
<evidence type="ECO:0000313" key="3">
    <source>
        <dbReference type="Proteomes" id="UP000221165"/>
    </source>
</evidence>
<feature type="compositionally biased region" description="Low complexity" evidence="1">
    <location>
        <begin position="83"/>
        <end position="106"/>
    </location>
</feature>